<name>C8WPY0_ALIAD</name>
<organism evidence="2 3">
    <name type="scientific">Alicyclobacillus acidocaldarius subsp. acidocaldarius (strain ATCC 27009 / DSM 446 / BCRC 14685 / JCM 5260 / KCTC 1825 / NBRC 15652 / NCIMB 11725 / NRRL B-14509 / 104-IA)</name>
    <name type="common">Bacillus acidocaldarius</name>
    <dbReference type="NCBI Taxonomy" id="521098"/>
    <lineage>
        <taxon>Bacteria</taxon>
        <taxon>Bacillati</taxon>
        <taxon>Bacillota</taxon>
        <taxon>Bacilli</taxon>
        <taxon>Bacillales</taxon>
        <taxon>Alicyclobacillaceae</taxon>
        <taxon>Alicyclobacillus</taxon>
    </lineage>
</organism>
<reference evidence="3" key="1">
    <citation type="submission" date="2009-09" db="EMBL/GenBank/DDBJ databases">
        <title>The complete chromosome of Alicyclobacillus acidocaldarius subsp. acidocaldarius DSM 446.</title>
        <authorList>
            <consortium name="US DOE Joint Genome Institute (JGI-PGF)"/>
            <person name="Lucas S."/>
            <person name="Copeland A."/>
            <person name="Lapidus A."/>
            <person name="Glavina del Rio T."/>
            <person name="Dalin E."/>
            <person name="Tice H."/>
            <person name="Bruce D."/>
            <person name="Goodwin L."/>
            <person name="Pitluck S."/>
            <person name="Kyrpides N."/>
            <person name="Mavromatis K."/>
            <person name="Ivanova N."/>
            <person name="Ovchinnikova G."/>
            <person name="Chertkov O."/>
            <person name="Sims D."/>
            <person name="Brettin T."/>
            <person name="Detter J.C."/>
            <person name="Han C."/>
            <person name="Larimer F."/>
            <person name="Land M."/>
            <person name="Hauser L."/>
            <person name="Markowitz V."/>
            <person name="Cheng J.-F."/>
            <person name="Hugenholtz P."/>
            <person name="Woyke T."/>
            <person name="Wu D."/>
            <person name="Pukall R."/>
            <person name="Klenk H.-P."/>
            <person name="Eisen J.A."/>
        </authorList>
    </citation>
    <scope>NUCLEOTIDE SEQUENCE [LARGE SCALE GENOMIC DNA]</scope>
    <source>
        <strain evidence="3">ATCC 27009 / DSM 446 / BCRC 14685 / JCM 5260 / KCTC 1825 / NBRC 15652 / NCIMB 11725 / NRRL B-14509 / 104-IA</strain>
    </source>
</reference>
<dbReference type="InterPro" id="IPR051404">
    <property type="entry name" value="TA_system_antitoxin"/>
</dbReference>
<dbReference type="HOGENOM" id="CLU_114047_1_2_9"/>
<evidence type="ECO:0000313" key="2">
    <source>
        <dbReference type="EMBL" id="ACV57084.1"/>
    </source>
</evidence>
<evidence type="ECO:0000313" key="3">
    <source>
        <dbReference type="Proteomes" id="UP000001917"/>
    </source>
</evidence>
<gene>
    <name evidence="2" type="ordered locus">Aaci_0019</name>
</gene>
<dbReference type="EMBL" id="CP001727">
    <property type="protein sequence ID" value="ACV57084.1"/>
    <property type="molecule type" value="Genomic_DNA"/>
</dbReference>
<keyword evidence="3" id="KW-1185">Reference proteome</keyword>
<proteinExistence type="predicted"/>
<dbReference type="InterPro" id="IPR031807">
    <property type="entry name" value="HicB-like"/>
</dbReference>
<accession>C8WPY0</accession>
<dbReference type="InterPro" id="IPR035069">
    <property type="entry name" value="TTHA1013/TTHA0281-like"/>
</dbReference>
<dbReference type="RefSeq" id="WP_012809479.1">
    <property type="nucleotide sequence ID" value="NC_013205.1"/>
</dbReference>
<dbReference type="STRING" id="521098.Aaci_0019"/>
<dbReference type="PANTHER" id="PTHR34504:SF2">
    <property type="entry name" value="UPF0150 PROTEIN SSL0259"/>
    <property type="match status" value="1"/>
</dbReference>
<dbReference type="eggNOG" id="COG1598">
    <property type="taxonomic scope" value="Bacteria"/>
</dbReference>
<protein>
    <recommendedName>
        <fullName evidence="1">HicB-like antitoxin of toxin-antitoxin system domain-containing protein</fullName>
    </recommendedName>
</protein>
<feature type="domain" description="HicB-like antitoxin of toxin-antitoxin system" evidence="1">
    <location>
        <begin position="6"/>
        <end position="83"/>
    </location>
</feature>
<dbReference type="SUPFAM" id="SSF143100">
    <property type="entry name" value="TTHA1013/TTHA0281-like"/>
    <property type="match status" value="1"/>
</dbReference>
<sequence length="93" mass="10364">MATRGYPAIFDPYEDGSFVVLFPDFPGCVTQGCNLDDAVAMAEEALTLQLYGIERDGEDLPEPSDPSHVTVPEEVQGQWFVMLIHPRPELFHP</sequence>
<reference evidence="2 3" key="2">
    <citation type="journal article" date="2010" name="Stand. Genomic Sci.">
        <title>Complete genome sequence of Alicyclobacillus acidocaldarius type strain (104-IA).</title>
        <authorList>
            <person name="Mavromatis K."/>
            <person name="Sikorski J."/>
            <person name="Lapidus A."/>
            <person name="Glavina Del Rio T."/>
            <person name="Copeland A."/>
            <person name="Tice H."/>
            <person name="Cheng J.F."/>
            <person name="Lucas S."/>
            <person name="Chen F."/>
            <person name="Nolan M."/>
            <person name="Bruce D."/>
            <person name="Goodwin L."/>
            <person name="Pitluck S."/>
            <person name="Ivanova N."/>
            <person name="Ovchinnikova G."/>
            <person name="Pati A."/>
            <person name="Chen A."/>
            <person name="Palaniappan K."/>
            <person name="Land M."/>
            <person name="Hauser L."/>
            <person name="Chang Y.J."/>
            <person name="Jeffries C.D."/>
            <person name="Chain P."/>
            <person name="Meincke L."/>
            <person name="Sims D."/>
            <person name="Chertkov O."/>
            <person name="Han C."/>
            <person name="Brettin T."/>
            <person name="Detter J.C."/>
            <person name="Wahrenburg C."/>
            <person name="Rohde M."/>
            <person name="Pukall R."/>
            <person name="Goker M."/>
            <person name="Bristow J."/>
            <person name="Eisen J.A."/>
            <person name="Markowitz V."/>
            <person name="Hugenholtz P."/>
            <person name="Klenk H.P."/>
            <person name="Kyrpides N.C."/>
        </authorList>
    </citation>
    <scope>NUCLEOTIDE SEQUENCE [LARGE SCALE GENOMIC DNA]</scope>
    <source>
        <strain evidence="3">ATCC 27009 / DSM 446 / BCRC 14685 / JCM 5260 / KCTC 1825 / NBRC 15652 / NCIMB 11725 / NRRL B-14509 / 104-IA</strain>
    </source>
</reference>
<dbReference type="AlphaFoldDB" id="C8WPY0"/>
<dbReference type="Proteomes" id="UP000001917">
    <property type="component" value="Chromosome"/>
</dbReference>
<dbReference type="Pfam" id="PF15919">
    <property type="entry name" value="HicB_lk_antitox"/>
    <property type="match status" value="1"/>
</dbReference>
<dbReference type="KEGG" id="aac:Aaci_0019"/>
<evidence type="ECO:0000259" key="1">
    <source>
        <dbReference type="Pfam" id="PF15919"/>
    </source>
</evidence>
<dbReference type="PANTHER" id="PTHR34504">
    <property type="entry name" value="ANTITOXIN HICB"/>
    <property type="match status" value="1"/>
</dbReference>
<dbReference type="Gene3D" id="3.30.160.250">
    <property type="match status" value="1"/>
</dbReference>